<evidence type="ECO:0000256" key="2">
    <source>
        <dbReference type="SAM" id="Phobius"/>
    </source>
</evidence>
<dbReference type="Proteomes" id="UP000028073">
    <property type="component" value="Unassembled WGS sequence"/>
</dbReference>
<dbReference type="OrthoDB" id="6121502at2"/>
<keyword evidence="4" id="KW-1185">Reference proteome</keyword>
<organism evidence="3 4">
    <name type="scientific">Endozoicomonas numazuensis</name>
    <dbReference type="NCBI Taxonomy" id="1137799"/>
    <lineage>
        <taxon>Bacteria</taxon>
        <taxon>Pseudomonadati</taxon>
        <taxon>Pseudomonadota</taxon>
        <taxon>Gammaproteobacteria</taxon>
        <taxon>Oceanospirillales</taxon>
        <taxon>Endozoicomonadaceae</taxon>
        <taxon>Endozoicomonas</taxon>
    </lineage>
</organism>
<dbReference type="AlphaFoldDB" id="A0A081NH06"/>
<dbReference type="EMBL" id="JOKH01000002">
    <property type="protein sequence ID" value="KEQ17729.1"/>
    <property type="molecule type" value="Genomic_DNA"/>
</dbReference>
<keyword evidence="2" id="KW-0812">Transmembrane</keyword>
<feature type="transmembrane region" description="Helical" evidence="2">
    <location>
        <begin position="6"/>
        <end position="27"/>
    </location>
</feature>
<feature type="transmembrane region" description="Helical" evidence="2">
    <location>
        <begin position="80"/>
        <end position="102"/>
    </location>
</feature>
<feature type="transmembrane region" description="Helical" evidence="2">
    <location>
        <begin position="39"/>
        <end position="60"/>
    </location>
</feature>
<evidence type="ECO:0000313" key="4">
    <source>
        <dbReference type="Proteomes" id="UP000028073"/>
    </source>
</evidence>
<evidence type="ECO:0000313" key="3">
    <source>
        <dbReference type="EMBL" id="KEQ17729.1"/>
    </source>
</evidence>
<keyword evidence="2" id="KW-1133">Transmembrane helix</keyword>
<evidence type="ECO:0000256" key="1">
    <source>
        <dbReference type="SAM" id="MobiDB-lite"/>
    </source>
</evidence>
<gene>
    <name evidence="3" type="ORF">GZ78_08580</name>
</gene>
<reference evidence="3 4" key="1">
    <citation type="submission" date="2014-06" db="EMBL/GenBank/DDBJ databases">
        <title>Whole Genome Sequences of Three Symbiotic Endozoicomonas Bacteria.</title>
        <authorList>
            <person name="Neave M.J."/>
            <person name="Apprill A."/>
            <person name="Voolstra C.R."/>
        </authorList>
    </citation>
    <scope>NUCLEOTIDE SEQUENCE [LARGE SCALE GENOMIC DNA]</scope>
    <source>
        <strain evidence="3 4">DSM 25634</strain>
    </source>
</reference>
<feature type="region of interest" description="Disordered" evidence="1">
    <location>
        <begin position="105"/>
        <end position="132"/>
    </location>
</feature>
<proteinExistence type="predicted"/>
<keyword evidence="2" id="KW-0472">Membrane</keyword>
<sequence length="132" mass="14155">MTSSHFIIGWAVYLAGATGCLLALMLITGRLPVRFKRALRFTTAALLYTPWWLSPGSNLLSPALFTMAYDGLTDGIEGMARTGLITVIAAGSAALIAIILPVKKSKAGKEKEENTPATAGHRKKPKRQEPIC</sequence>
<comment type="caution">
    <text evidence="3">The sequence shown here is derived from an EMBL/GenBank/DDBJ whole genome shotgun (WGS) entry which is preliminary data.</text>
</comment>
<dbReference type="RefSeq" id="WP_034834586.1">
    <property type="nucleotide sequence ID" value="NZ_JOKH01000002.1"/>
</dbReference>
<accession>A0A081NH06</accession>
<protein>
    <submittedName>
        <fullName evidence="3">Uncharacterized protein</fullName>
    </submittedName>
</protein>
<name>A0A081NH06_9GAMM</name>